<dbReference type="AlphaFoldDB" id="I1CTJ8"/>
<accession>I1CTJ8</accession>
<organism evidence="2 3">
    <name type="scientific">Rhizopus delemar (strain RA 99-880 / ATCC MYA-4621 / FGSC 9543 / NRRL 43880)</name>
    <name type="common">Mucormycosis agent</name>
    <name type="synonym">Rhizopus arrhizus var. delemar</name>
    <dbReference type="NCBI Taxonomy" id="246409"/>
    <lineage>
        <taxon>Eukaryota</taxon>
        <taxon>Fungi</taxon>
        <taxon>Fungi incertae sedis</taxon>
        <taxon>Mucoromycota</taxon>
        <taxon>Mucoromycotina</taxon>
        <taxon>Mucoromycetes</taxon>
        <taxon>Mucorales</taxon>
        <taxon>Mucorineae</taxon>
        <taxon>Rhizopodaceae</taxon>
        <taxon>Rhizopus</taxon>
    </lineage>
</organism>
<proteinExistence type="predicted"/>
<keyword evidence="1" id="KW-1133">Transmembrane helix</keyword>
<feature type="transmembrane region" description="Helical" evidence="1">
    <location>
        <begin position="208"/>
        <end position="231"/>
    </location>
</feature>
<dbReference type="Proteomes" id="UP000009138">
    <property type="component" value="Unassembled WGS sequence"/>
</dbReference>
<keyword evidence="1" id="KW-0812">Transmembrane</keyword>
<reference evidence="2 3" key="1">
    <citation type="journal article" date="2009" name="PLoS Genet.">
        <title>Genomic analysis of the basal lineage fungus Rhizopus oryzae reveals a whole-genome duplication.</title>
        <authorList>
            <person name="Ma L.-J."/>
            <person name="Ibrahim A.S."/>
            <person name="Skory C."/>
            <person name="Grabherr M.G."/>
            <person name="Burger G."/>
            <person name="Butler M."/>
            <person name="Elias M."/>
            <person name="Idnurm A."/>
            <person name="Lang B.F."/>
            <person name="Sone T."/>
            <person name="Abe A."/>
            <person name="Calvo S.E."/>
            <person name="Corrochano L.M."/>
            <person name="Engels R."/>
            <person name="Fu J."/>
            <person name="Hansberg W."/>
            <person name="Kim J.-M."/>
            <person name="Kodira C.D."/>
            <person name="Koehrsen M.J."/>
            <person name="Liu B."/>
            <person name="Miranda-Saavedra D."/>
            <person name="O'Leary S."/>
            <person name="Ortiz-Castellanos L."/>
            <person name="Poulter R."/>
            <person name="Rodriguez-Romero J."/>
            <person name="Ruiz-Herrera J."/>
            <person name="Shen Y.-Q."/>
            <person name="Zeng Q."/>
            <person name="Galagan J."/>
            <person name="Birren B.W."/>
            <person name="Cuomo C.A."/>
            <person name="Wickes B.L."/>
        </authorList>
    </citation>
    <scope>NUCLEOTIDE SEQUENCE [LARGE SCALE GENOMIC DNA]</scope>
    <source>
        <strain evidence="3">RA 99-880 / ATCC MYA-4621 / FGSC 9543 / NRRL 43880</strain>
    </source>
</reference>
<dbReference type="GeneID" id="93623454"/>
<feature type="transmembrane region" description="Helical" evidence="1">
    <location>
        <begin position="43"/>
        <end position="64"/>
    </location>
</feature>
<feature type="transmembrane region" description="Helical" evidence="1">
    <location>
        <begin position="157"/>
        <end position="180"/>
    </location>
</feature>
<evidence type="ECO:0000313" key="2">
    <source>
        <dbReference type="EMBL" id="EIE91778.1"/>
    </source>
</evidence>
<keyword evidence="3" id="KW-1185">Reference proteome</keyword>
<feature type="transmembrane region" description="Helical" evidence="1">
    <location>
        <begin position="243"/>
        <end position="263"/>
    </location>
</feature>
<evidence type="ECO:0000256" key="1">
    <source>
        <dbReference type="SAM" id="Phobius"/>
    </source>
</evidence>
<dbReference type="RefSeq" id="XP_067527174.1">
    <property type="nucleotide sequence ID" value="XM_067671073.1"/>
</dbReference>
<dbReference type="eggNOG" id="ENOG502SXWB">
    <property type="taxonomic scope" value="Eukaryota"/>
</dbReference>
<dbReference type="InParanoid" id="I1CTJ8"/>
<dbReference type="VEuPathDB" id="FungiDB:RO3G_16489"/>
<dbReference type="STRING" id="246409.I1CTJ8"/>
<protein>
    <submittedName>
        <fullName evidence="2">Uncharacterized protein</fullName>
    </submittedName>
</protein>
<sequence length="478" mass="54894">MSEDNQSFGSVFASGIQDVAVVLGILGTELCDENAALALSKSYISPAVCGMSIFGILGLSKYLLGSSLPERIAKNIGIDCSRFDKYRLKEKVEEHISSISKERLLWLQNHDVKIYLDAPALNKSWWILSLASCFGLSCLNFVPYIPHYIHTTYWDNVYFPLILTASTFVASFVCCVDSILMLSGSFDLYIIDQNIESLLLPHHFGNRYAMIVTSIIGCISALGIVIGYVGSFVVVRQMAEADVYLWLALELVLCISRLIIWSLNIEKDDIKKIELRFKMDREDEKIIYAFQEAFAITKEKAEDIFKRIEKGDCFVAFEAIDLYLQIKECCYVEDDDIGAYYENAEIFVKWNKKKDEYEEIAILCDGKGIMLNKTDVLTIEIAEEHCENYDGNNLRELNRIITHYVKRMSGKEDAQYLCEESELQFYDRHDIDDDDELTHIIDMCKKVCKRFDYIQSLRLIFNNILKDESDKIYDVINL</sequence>
<name>I1CTJ8_RHIO9</name>
<dbReference type="EMBL" id="CH476751">
    <property type="protein sequence ID" value="EIE91778.1"/>
    <property type="molecule type" value="Genomic_DNA"/>
</dbReference>
<gene>
    <name evidence="2" type="ORF">RO3G_16489</name>
</gene>
<keyword evidence="1" id="KW-0472">Membrane</keyword>
<evidence type="ECO:0000313" key="3">
    <source>
        <dbReference type="Proteomes" id="UP000009138"/>
    </source>
</evidence>